<accession>A0A7W7RG58</accession>
<evidence type="ECO:0000313" key="2">
    <source>
        <dbReference type="Proteomes" id="UP000523007"/>
    </source>
</evidence>
<reference evidence="1 2" key="1">
    <citation type="submission" date="2020-08" db="EMBL/GenBank/DDBJ databases">
        <title>Sequencing the genomes of 1000 actinobacteria strains.</title>
        <authorList>
            <person name="Klenk H.-P."/>
        </authorList>
    </citation>
    <scope>NUCLEOTIDE SEQUENCE [LARGE SCALE GENOMIC DNA]</scope>
    <source>
        <strain evidence="1 2">DSM 102030</strain>
    </source>
</reference>
<proteinExistence type="predicted"/>
<gene>
    <name evidence="1" type="ORF">F4561_002206</name>
</gene>
<dbReference type="EMBL" id="JACHJT010000001">
    <property type="protein sequence ID" value="MBB4931386.1"/>
    <property type="molecule type" value="Genomic_DNA"/>
</dbReference>
<evidence type="ECO:0008006" key="3">
    <source>
        <dbReference type="Google" id="ProtNLM"/>
    </source>
</evidence>
<sequence>MDEDEIPEKLKRQVMGHADEQTVQQTYGHVTPEMRARRIRALSARWEQSLRDRARIWPTSHVPLLDTLLEPYRHHHRRYLPVALPTMIIAQSLPTWYNETHRPLRTVGS</sequence>
<comment type="caution">
    <text evidence="1">The sequence shown here is derived from an EMBL/GenBank/DDBJ whole genome shotgun (WGS) entry which is preliminary data.</text>
</comment>
<keyword evidence="2" id="KW-1185">Reference proteome</keyword>
<evidence type="ECO:0000313" key="1">
    <source>
        <dbReference type="EMBL" id="MBB4931386.1"/>
    </source>
</evidence>
<name>A0A7W7RG58_9ACTN</name>
<dbReference type="Proteomes" id="UP000523007">
    <property type="component" value="Unassembled WGS sequence"/>
</dbReference>
<protein>
    <recommendedName>
        <fullName evidence="3">Phage integrase family protein</fullName>
    </recommendedName>
</protein>
<organism evidence="1 2">
    <name type="scientific">Lipingzhangella halophila</name>
    <dbReference type="NCBI Taxonomy" id="1783352"/>
    <lineage>
        <taxon>Bacteria</taxon>
        <taxon>Bacillati</taxon>
        <taxon>Actinomycetota</taxon>
        <taxon>Actinomycetes</taxon>
        <taxon>Streptosporangiales</taxon>
        <taxon>Nocardiopsidaceae</taxon>
        <taxon>Lipingzhangella</taxon>
    </lineage>
</organism>
<dbReference type="AlphaFoldDB" id="A0A7W7RG58"/>